<evidence type="ECO:0000313" key="4">
    <source>
        <dbReference type="Proteomes" id="UP000037109"/>
    </source>
</evidence>
<evidence type="ECO:0000313" key="3">
    <source>
        <dbReference type="EMBL" id="KON85841.1"/>
    </source>
</evidence>
<protein>
    <recommendedName>
        <fullName evidence="2">UVR domain-containing protein</fullName>
    </recommendedName>
</protein>
<dbReference type="InterPro" id="IPR036876">
    <property type="entry name" value="UVR_dom_sf"/>
</dbReference>
<keyword evidence="1" id="KW-0175">Coiled coil</keyword>
<dbReference type="PATRIC" id="fig|1459.3.peg.566"/>
<dbReference type="Gene3D" id="4.10.860.10">
    <property type="entry name" value="UVR domain"/>
    <property type="match status" value="1"/>
</dbReference>
<sequence length="182" mass="20557">MICQECNQRPATLHFTKVVNGEKAESHLCEKCAQEKGEMFMLGSGPGFSINNLLAGLLNIQPAFQESAQDPFQQEKVLQCEQCSLTFQQFIKVGRFGCASCYETFKEQLNPILRRLHSGNSSHSGKIPARIGGTIHLRRNMDELKNNLKDMIAKEEFERAAELRDEIRKLEKQLNADQKGGE</sequence>
<keyword evidence="4" id="KW-1185">Reference proteome</keyword>
<feature type="domain" description="UVR" evidence="2">
    <location>
        <begin position="138"/>
        <end position="173"/>
    </location>
</feature>
<dbReference type="EMBL" id="LGUF01000007">
    <property type="protein sequence ID" value="KON85841.1"/>
    <property type="molecule type" value="Genomic_DNA"/>
</dbReference>
<dbReference type="Proteomes" id="UP000037109">
    <property type="component" value="Unassembled WGS sequence"/>
</dbReference>
<dbReference type="PIRSF" id="PIRSF015034">
    <property type="entry name" value="YacH"/>
    <property type="match status" value="1"/>
</dbReference>
<dbReference type="GO" id="GO:0005507">
    <property type="term" value="F:copper ion binding"/>
    <property type="evidence" value="ECO:0007669"/>
    <property type="project" value="TreeGrafter"/>
</dbReference>
<dbReference type="OrthoDB" id="9788704at2"/>
<dbReference type="PROSITE" id="PS50151">
    <property type="entry name" value="UVR"/>
    <property type="match status" value="1"/>
</dbReference>
<dbReference type="PANTHER" id="PTHR38430:SF1">
    <property type="entry name" value="PROTEIN-ARGININE KINASE ACTIVATOR PROTEIN"/>
    <property type="match status" value="1"/>
</dbReference>
<feature type="coiled-coil region" evidence="1">
    <location>
        <begin position="134"/>
        <end position="180"/>
    </location>
</feature>
<dbReference type="InterPro" id="IPR025542">
    <property type="entry name" value="YacH"/>
</dbReference>
<dbReference type="PANTHER" id="PTHR38430">
    <property type="entry name" value="PROTEIN-ARGININE KINASE ACTIVATOR PROTEIN"/>
    <property type="match status" value="1"/>
</dbReference>
<evidence type="ECO:0000259" key="2">
    <source>
        <dbReference type="PROSITE" id="PS50151"/>
    </source>
</evidence>
<dbReference type="InterPro" id="IPR001943">
    <property type="entry name" value="UVR_dom"/>
</dbReference>
<dbReference type="GO" id="GO:1990169">
    <property type="term" value="P:stress response to copper ion"/>
    <property type="evidence" value="ECO:0007669"/>
    <property type="project" value="TreeGrafter"/>
</dbReference>
<dbReference type="GO" id="GO:0046870">
    <property type="term" value="F:cadmium ion binding"/>
    <property type="evidence" value="ECO:0007669"/>
    <property type="project" value="TreeGrafter"/>
</dbReference>
<gene>
    <name evidence="3" type="ORF">AF332_02715</name>
</gene>
<dbReference type="SUPFAM" id="SSF46600">
    <property type="entry name" value="C-terminal UvrC-binding domain of UvrB"/>
    <property type="match status" value="1"/>
</dbReference>
<dbReference type="RefSeq" id="WP_053433212.1">
    <property type="nucleotide sequence ID" value="NZ_LGUF01000007.1"/>
</dbReference>
<proteinExistence type="predicted"/>
<dbReference type="STRING" id="1459.AF332_02715"/>
<name>A0A0M0G8T2_SPOGL</name>
<accession>A0A0M0G8T2</accession>
<organism evidence="3 4">
    <name type="scientific">Sporosarcina globispora</name>
    <name type="common">Bacillus globisporus</name>
    <dbReference type="NCBI Taxonomy" id="1459"/>
    <lineage>
        <taxon>Bacteria</taxon>
        <taxon>Bacillati</taxon>
        <taxon>Bacillota</taxon>
        <taxon>Bacilli</taxon>
        <taxon>Bacillales</taxon>
        <taxon>Caryophanaceae</taxon>
        <taxon>Sporosarcina</taxon>
    </lineage>
</organism>
<dbReference type="GO" id="GO:0008270">
    <property type="term" value="F:zinc ion binding"/>
    <property type="evidence" value="ECO:0007669"/>
    <property type="project" value="TreeGrafter"/>
</dbReference>
<comment type="caution">
    <text evidence="3">The sequence shown here is derived from an EMBL/GenBank/DDBJ whole genome shotgun (WGS) entry which is preliminary data.</text>
</comment>
<reference evidence="4" key="1">
    <citation type="submission" date="2015-07" db="EMBL/GenBank/DDBJ databases">
        <title>Fjat-10036 dsm4.</title>
        <authorList>
            <person name="Liu B."/>
            <person name="Wang J."/>
            <person name="Zhu Y."/>
            <person name="Liu G."/>
            <person name="Chen Q."/>
            <person name="Chen Z."/>
            <person name="Lan J."/>
            <person name="Che J."/>
            <person name="Ge C."/>
            <person name="Shi H."/>
            <person name="Pan Z."/>
            <person name="Liu X."/>
        </authorList>
    </citation>
    <scope>NUCLEOTIDE SEQUENCE [LARGE SCALE GENOMIC DNA]</scope>
    <source>
        <strain evidence="4">DSM 4</strain>
    </source>
</reference>
<dbReference type="Pfam" id="PF02151">
    <property type="entry name" value="UVR"/>
    <property type="match status" value="1"/>
</dbReference>
<evidence type="ECO:0000256" key="1">
    <source>
        <dbReference type="SAM" id="Coils"/>
    </source>
</evidence>
<dbReference type="AlphaFoldDB" id="A0A0M0G8T2"/>
<dbReference type="GO" id="GO:0050897">
    <property type="term" value="F:cobalt ion binding"/>
    <property type="evidence" value="ECO:0007669"/>
    <property type="project" value="TreeGrafter"/>
</dbReference>
<dbReference type="GO" id="GO:1990170">
    <property type="term" value="P:stress response to cadmium ion"/>
    <property type="evidence" value="ECO:0007669"/>
    <property type="project" value="TreeGrafter"/>
</dbReference>